<feature type="compositionally biased region" description="Basic and acidic residues" evidence="1">
    <location>
        <begin position="269"/>
        <end position="279"/>
    </location>
</feature>
<gene>
    <name evidence="3" type="ORF">M408DRAFT_10097</name>
    <name evidence="2" type="ORF">M408DRAFT_13063</name>
</gene>
<dbReference type="AlphaFoldDB" id="A0A0C2W1D7"/>
<reference evidence="2 4" key="1">
    <citation type="submission" date="2014-04" db="EMBL/GenBank/DDBJ databases">
        <authorList>
            <consortium name="DOE Joint Genome Institute"/>
            <person name="Kuo A."/>
            <person name="Zuccaro A."/>
            <person name="Kohler A."/>
            <person name="Nagy L.G."/>
            <person name="Floudas D."/>
            <person name="Copeland A."/>
            <person name="Barry K.W."/>
            <person name="Cichocki N."/>
            <person name="Veneault-Fourrey C."/>
            <person name="LaButti K."/>
            <person name="Lindquist E.A."/>
            <person name="Lipzen A."/>
            <person name="Lundell T."/>
            <person name="Morin E."/>
            <person name="Murat C."/>
            <person name="Sun H."/>
            <person name="Tunlid A."/>
            <person name="Henrissat B."/>
            <person name="Grigoriev I.V."/>
            <person name="Hibbett D.S."/>
            <person name="Martin F."/>
            <person name="Nordberg H.P."/>
            <person name="Cantor M.N."/>
            <person name="Hua S.X."/>
        </authorList>
    </citation>
    <scope>NUCLEOTIDE SEQUENCE [LARGE SCALE GENOMIC DNA]</scope>
    <source>
        <strain evidence="2 4">MAFF 305830</strain>
    </source>
</reference>
<feature type="region of interest" description="Disordered" evidence="1">
    <location>
        <begin position="1"/>
        <end position="321"/>
    </location>
</feature>
<feature type="compositionally biased region" description="Basic and acidic residues" evidence="1">
    <location>
        <begin position="81"/>
        <end position="92"/>
    </location>
</feature>
<evidence type="ECO:0000313" key="2">
    <source>
        <dbReference type="EMBL" id="KIM20323.1"/>
    </source>
</evidence>
<feature type="compositionally biased region" description="Polar residues" evidence="1">
    <location>
        <begin position="377"/>
        <end position="399"/>
    </location>
</feature>
<feature type="compositionally biased region" description="Polar residues" evidence="1">
    <location>
        <begin position="60"/>
        <end position="75"/>
    </location>
</feature>
<evidence type="ECO:0000313" key="4">
    <source>
        <dbReference type="Proteomes" id="UP000054097"/>
    </source>
</evidence>
<keyword evidence="4" id="KW-1185">Reference proteome</keyword>
<dbReference type="HOGENOM" id="CLU_600143_0_0_1"/>
<proteinExistence type="predicted"/>
<feature type="compositionally biased region" description="Basic and acidic residues" evidence="1">
    <location>
        <begin position="159"/>
        <end position="168"/>
    </location>
</feature>
<organism evidence="2 4">
    <name type="scientific">Serendipita vermifera MAFF 305830</name>
    <dbReference type="NCBI Taxonomy" id="933852"/>
    <lineage>
        <taxon>Eukaryota</taxon>
        <taxon>Fungi</taxon>
        <taxon>Dikarya</taxon>
        <taxon>Basidiomycota</taxon>
        <taxon>Agaricomycotina</taxon>
        <taxon>Agaricomycetes</taxon>
        <taxon>Sebacinales</taxon>
        <taxon>Serendipitaceae</taxon>
        <taxon>Serendipita</taxon>
    </lineage>
</organism>
<accession>A0A0C2W1D7</accession>
<feature type="compositionally biased region" description="Low complexity" evidence="1">
    <location>
        <begin position="134"/>
        <end position="151"/>
    </location>
</feature>
<feature type="region of interest" description="Disordered" evidence="1">
    <location>
        <begin position="377"/>
        <end position="402"/>
    </location>
</feature>
<evidence type="ECO:0000256" key="1">
    <source>
        <dbReference type="SAM" id="MobiDB-lite"/>
    </source>
</evidence>
<dbReference type="EMBL" id="KN824309">
    <property type="protein sequence ID" value="KIM26055.1"/>
    <property type="molecule type" value="Genomic_DNA"/>
</dbReference>
<evidence type="ECO:0000313" key="3">
    <source>
        <dbReference type="EMBL" id="KIM26055.1"/>
    </source>
</evidence>
<reference evidence="2" key="3">
    <citation type="submission" date="2015-02" db="EMBL/GenBank/DDBJ databases">
        <title>Evolutionary Origins and Diversification of the Mycorrhizal Mutualists.</title>
        <authorList>
            <consortium name="DOE Joint Genome Institute"/>
            <consortium name="Mycorrhizal Genomics Consortium"/>
            <person name="Kohler A."/>
            <person name="Kuo A."/>
            <person name="Nagy L.G."/>
            <person name="Floudas D."/>
            <person name="Copeland A."/>
            <person name="Barry K.W."/>
            <person name="Cichocki N."/>
            <person name="Veneault-Fourrey C."/>
            <person name="LaButti K."/>
            <person name="Lindquist E.A."/>
            <person name="Lipzen A."/>
            <person name="Lundell T."/>
            <person name="Morin E."/>
            <person name="Murat C."/>
            <person name="Riley R."/>
            <person name="Ohm R."/>
            <person name="Sun H."/>
            <person name="Tunlid A."/>
            <person name="Henrissat B."/>
            <person name="Grigoriev I.V."/>
            <person name="Hibbett D.S."/>
            <person name="Martin F."/>
        </authorList>
    </citation>
    <scope>NUCLEOTIDE SEQUENCE</scope>
    <source>
        <strain evidence="2">MAFF 305830</strain>
    </source>
</reference>
<dbReference type="EMBL" id="KN824445">
    <property type="protein sequence ID" value="KIM20323.1"/>
    <property type="molecule type" value="Genomic_DNA"/>
</dbReference>
<dbReference type="Proteomes" id="UP000054097">
    <property type="component" value="Unassembled WGS sequence"/>
</dbReference>
<feature type="compositionally biased region" description="Basic and acidic residues" evidence="1">
    <location>
        <begin position="223"/>
        <end position="245"/>
    </location>
</feature>
<name>A0A0C2W1D7_SERVB</name>
<reference evidence="4" key="2">
    <citation type="submission" date="2015-01" db="EMBL/GenBank/DDBJ databases">
        <title>Evolutionary Origins and Diversification of the Mycorrhizal Mutualists.</title>
        <authorList>
            <consortium name="DOE Joint Genome Institute"/>
            <consortium name="Mycorrhizal Genomics Consortium"/>
            <person name="Kohler A."/>
            <person name="Kuo A."/>
            <person name="Nagy L.G."/>
            <person name="Floudas D."/>
            <person name="Copeland A."/>
            <person name="Barry K.W."/>
            <person name="Cichocki N."/>
            <person name="Veneault-Fourrey C."/>
            <person name="LaButti K."/>
            <person name="Lindquist E.A."/>
            <person name="Lipzen A."/>
            <person name="Lundell T."/>
            <person name="Morin E."/>
            <person name="Murat C."/>
            <person name="Riley R."/>
            <person name="Ohm R."/>
            <person name="Sun H."/>
            <person name="Tunlid A."/>
            <person name="Henrissat B."/>
            <person name="Grigoriev I.V."/>
            <person name="Hibbett D.S."/>
            <person name="Martin F."/>
        </authorList>
    </citation>
    <scope>NUCLEOTIDE SEQUENCE [LARGE SCALE GENOMIC DNA]</scope>
    <source>
        <strain evidence="3 4">MAFF 305830</strain>
    </source>
</reference>
<protein>
    <submittedName>
        <fullName evidence="2">Uncharacterized protein</fullName>
    </submittedName>
</protein>
<feature type="compositionally biased region" description="Pro residues" evidence="1">
    <location>
        <begin position="186"/>
        <end position="201"/>
    </location>
</feature>
<sequence>MSSNYGHPSHQAEDYPSDDANRIGVSNSSIIPQARGKQCDGQQAGTEDRAELKASKDTIKPQTHNHTLNEYTTPPNLVHDNQSEVEHGDSGDVHPYLSRPYGNPSHEKTLEGVELRKGMNFPDPLIIPSPPPNIHLSSPTSSASTVVVNTSRISGNEKGNPEKEKELPLRFSSHKRVSSWSTLRNIPPPPPPPTYLPPAPPLLTASSSSDSRVYPDASTVPQHSRDNEVSEDRGDREWVWIDNRSKKSSGVYDTPAAAPYERPGTSTGMHHDPPSRAERPPLSPIARSISSDGRPRDPWTPNSLLQYEGSKGGGQNGTNLTGITLRAGFSLMNSSLRTPINTPNTQSSLQNNGAAGGYITTPRKPTGDVGYGMQNNNQGQREYSAFSNGDSKKGSSNVEGNLPMRVPVVGQAIRSPNDPIPPLHKVNSHSLKNKLGQKRCPILERSESLHMARHEA</sequence>
<feature type="compositionally biased region" description="Basic and acidic residues" evidence="1">
    <location>
        <begin position="105"/>
        <end position="117"/>
    </location>
</feature>
<feature type="compositionally biased region" description="Basic and acidic residues" evidence="1">
    <location>
        <begin position="46"/>
        <end position="59"/>
    </location>
</feature>